<gene>
    <name evidence="1" type="ORF">WJX84_002554</name>
</gene>
<organism evidence="1 2">
    <name type="scientific">Apatococcus fuscideae</name>
    <dbReference type="NCBI Taxonomy" id="2026836"/>
    <lineage>
        <taxon>Eukaryota</taxon>
        <taxon>Viridiplantae</taxon>
        <taxon>Chlorophyta</taxon>
        <taxon>core chlorophytes</taxon>
        <taxon>Trebouxiophyceae</taxon>
        <taxon>Chlorellales</taxon>
        <taxon>Chlorellaceae</taxon>
        <taxon>Apatococcus</taxon>
    </lineage>
</organism>
<keyword evidence="2" id="KW-1185">Reference proteome</keyword>
<evidence type="ECO:0000313" key="2">
    <source>
        <dbReference type="Proteomes" id="UP001485043"/>
    </source>
</evidence>
<dbReference type="EMBL" id="JALJOV010000286">
    <property type="protein sequence ID" value="KAK9865066.1"/>
    <property type="molecule type" value="Genomic_DNA"/>
</dbReference>
<proteinExistence type="predicted"/>
<comment type="caution">
    <text evidence="1">The sequence shown here is derived from an EMBL/GenBank/DDBJ whole genome shotgun (WGS) entry which is preliminary data.</text>
</comment>
<accession>A0AAW1T994</accession>
<name>A0AAW1T994_9CHLO</name>
<evidence type="ECO:0000313" key="1">
    <source>
        <dbReference type="EMBL" id="KAK9865066.1"/>
    </source>
</evidence>
<sequence>MRLVTPKVEK</sequence>
<feature type="non-terminal residue" evidence="1">
    <location>
        <position position="10"/>
    </location>
</feature>
<reference evidence="1 2" key="1">
    <citation type="journal article" date="2024" name="Nat. Commun.">
        <title>Phylogenomics reveals the evolutionary origins of lichenization in chlorophyte algae.</title>
        <authorList>
            <person name="Puginier C."/>
            <person name="Libourel C."/>
            <person name="Otte J."/>
            <person name="Skaloud P."/>
            <person name="Haon M."/>
            <person name="Grisel S."/>
            <person name="Petersen M."/>
            <person name="Berrin J.G."/>
            <person name="Delaux P.M."/>
            <person name="Dal Grande F."/>
            <person name="Keller J."/>
        </authorList>
    </citation>
    <scope>NUCLEOTIDE SEQUENCE [LARGE SCALE GENOMIC DNA]</scope>
    <source>
        <strain evidence="1 2">SAG 2523</strain>
    </source>
</reference>
<protein>
    <submittedName>
        <fullName evidence="1">Uncharacterized protein</fullName>
    </submittedName>
</protein>
<dbReference type="Proteomes" id="UP001485043">
    <property type="component" value="Unassembled WGS sequence"/>
</dbReference>